<dbReference type="PROSITE" id="PS51379">
    <property type="entry name" value="4FE4S_FER_2"/>
    <property type="match status" value="3"/>
</dbReference>
<evidence type="ECO:0000256" key="2">
    <source>
        <dbReference type="ARBA" id="ARBA00022723"/>
    </source>
</evidence>
<gene>
    <name evidence="7" type="ORF">SJAV_02580</name>
</gene>
<dbReference type="GO" id="GO:0051539">
    <property type="term" value="F:4 iron, 4 sulfur cluster binding"/>
    <property type="evidence" value="ECO:0007669"/>
    <property type="project" value="UniProtKB-KW"/>
</dbReference>
<dbReference type="GO" id="GO:0016020">
    <property type="term" value="C:membrane"/>
    <property type="evidence" value="ECO:0007669"/>
    <property type="project" value="InterPro"/>
</dbReference>
<feature type="transmembrane region" description="Helical" evidence="5">
    <location>
        <begin position="297"/>
        <end position="317"/>
    </location>
</feature>
<dbReference type="GeneID" id="92353188"/>
<dbReference type="Pfam" id="PF13247">
    <property type="entry name" value="Fer4_11"/>
    <property type="match status" value="1"/>
</dbReference>
<accession>A0AAT9GNF5</accession>
<feature type="transmembrane region" description="Helical" evidence="5">
    <location>
        <begin position="352"/>
        <end position="372"/>
    </location>
</feature>
<dbReference type="PANTHER" id="PTHR43177">
    <property type="entry name" value="PROTEIN NRFC"/>
    <property type="match status" value="1"/>
</dbReference>
<dbReference type="InterPro" id="IPR017896">
    <property type="entry name" value="4Fe4S_Fe-S-bd"/>
</dbReference>
<dbReference type="InterPro" id="IPR007059">
    <property type="entry name" value="DmsC"/>
</dbReference>
<feature type="domain" description="4Fe-4S ferredoxin-type" evidence="6">
    <location>
        <begin position="74"/>
        <end position="103"/>
    </location>
</feature>
<keyword evidence="5" id="KW-1133">Transmembrane helix</keyword>
<keyword evidence="5" id="KW-0472">Membrane</keyword>
<dbReference type="AlphaFoldDB" id="A0AAT9GNF5"/>
<evidence type="ECO:0000256" key="4">
    <source>
        <dbReference type="ARBA" id="ARBA00023014"/>
    </source>
</evidence>
<name>A0AAT9GNF5_9CREN</name>
<dbReference type="KEGG" id="sjv:SJAV_02580"/>
<dbReference type="PROSITE" id="PS00198">
    <property type="entry name" value="4FE4S_FER_1"/>
    <property type="match status" value="1"/>
</dbReference>
<feature type="domain" description="4Fe-4S ferredoxin-type" evidence="6">
    <location>
        <begin position="41"/>
        <end position="73"/>
    </location>
</feature>
<evidence type="ECO:0000256" key="3">
    <source>
        <dbReference type="ARBA" id="ARBA00023004"/>
    </source>
</evidence>
<dbReference type="EMBL" id="AP031322">
    <property type="protein sequence ID" value="BFH72314.1"/>
    <property type="molecule type" value="Genomic_DNA"/>
</dbReference>
<dbReference type="InterPro" id="IPR050954">
    <property type="entry name" value="ET_IronSulfur_Cluster-Binding"/>
</dbReference>
<feature type="domain" description="4Fe-4S ferredoxin-type" evidence="6">
    <location>
        <begin position="5"/>
        <end position="34"/>
    </location>
</feature>
<dbReference type="GO" id="GO:0046872">
    <property type="term" value="F:metal ion binding"/>
    <property type="evidence" value="ECO:0007669"/>
    <property type="project" value="UniProtKB-KW"/>
</dbReference>
<evidence type="ECO:0000256" key="1">
    <source>
        <dbReference type="ARBA" id="ARBA00022485"/>
    </source>
</evidence>
<dbReference type="InterPro" id="IPR017900">
    <property type="entry name" value="4Fe4S_Fe_S_CS"/>
</dbReference>
<reference evidence="7" key="1">
    <citation type="submission" date="2024-03" db="EMBL/GenBank/DDBJ databases">
        <title>Complete genome sequence of Sulfurisphaera javensis strain KD-1.</title>
        <authorList>
            <person name="Sakai H."/>
            <person name="Nur N."/>
            <person name="Suwanto A."/>
            <person name="Kurosawa N."/>
        </authorList>
    </citation>
    <scope>NUCLEOTIDE SEQUENCE</scope>
    <source>
        <strain evidence="7">KD-1</strain>
    </source>
</reference>
<dbReference type="PANTHER" id="PTHR43177:SF3">
    <property type="entry name" value="PROTEIN NRFC HOMOLOG"/>
    <property type="match status" value="1"/>
</dbReference>
<feature type="transmembrane region" description="Helical" evidence="5">
    <location>
        <begin position="206"/>
        <end position="226"/>
    </location>
</feature>
<proteinExistence type="predicted"/>
<dbReference type="RefSeq" id="WP_369610547.1">
    <property type="nucleotide sequence ID" value="NZ_AP031322.1"/>
</dbReference>
<dbReference type="SUPFAM" id="SSF54862">
    <property type="entry name" value="4Fe-4S ferredoxins"/>
    <property type="match status" value="1"/>
</dbReference>
<keyword evidence="2" id="KW-0479">Metal-binding</keyword>
<feature type="transmembrane region" description="Helical" evidence="5">
    <location>
        <begin position="323"/>
        <end position="340"/>
    </location>
</feature>
<dbReference type="CDD" id="cd16371">
    <property type="entry name" value="DMSOR_beta_like"/>
    <property type="match status" value="1"/>
</dbReference>
<dbReference type="GO" id="GO:0019645">
    <property type="term" value="P:anaerobic electron transport chain"/>
    <property type="evidence" value="ECO:0007669"/>
    <property type="project" value="InterPro"/>
</dbReference>
<dbReference type="GO" id="GO:0016491">
    <property type="term" value="F:oxidoreductase activity"/>
    <property type="evidence" value="ECO:0007669"/>
    <property type="project" value="UniProtKB-ARBA"/>
</dbReference>
<dbReference type="Pfam" id="PF04976">
    <property type="entry name" value="DmsC"/>
    <property type="match status" value="1"/>
</dbReference>
<keyword evidence="4" id="KW-0411">Iron-sulfur</keyword>
<feature type="transmembrane region" description="Helical" evidence="5">
    <location>
        <begin position="247"/>
        <end position="263"/>
    </location>
</feature>
<protein>
    <submittedName>
        <fullName evidence="7">Dimethyl sulfoxide reductase anchor subunit</fullName>
    </submittedName>
</protein>
<feature type="transmembrane region" description="Helical" evidence="5">
    <location>
        <begin position="269"/>
        <end position="290"/>
    </location>
</feature>
<keyword evidence="3" id="KW-0408">Iron</keyword>
<evidence type="ECO:0000313" key="7">
    <source>
        <dbReference type="EMBL" id="BFH72314.1"/>
    </source>
</evidence>
<dbReference type="Gene3D" id="3.30.70.20">
    <property type="match status" value="2"/>
</dbReference>
<evidence type="ECO:0000259" key="6">
    <source>
        <dbReference type="PROSITE" id="PS51379"/>
    </source>
</evidence>
<sequence length="394" mass="44840">MERSLGFLFDPNKCIICNACVNSCNEHYGNLNWRSLLVFENGVRIGVSIACNHCDNPLCMKVCPANAIHKDDMGIVYIDPNECIGCGYCQWACPYEEPKFNKEGVMTKCDLCRNRLLNREGLPYCVESCPTGALSFGWLDKPKYEAPYLAPYEITKPKYEIKSPKEGEIKASPLKIRKENKYIELLLFTILSELSLGLLLTRIPFYSLLSFLLLAIGLIPSIFHVNKRNRAFRVIMNLKSSWLSREVLFGGLALLSLFIEDLLPMFTLVYYISVVLLSLSVISSIMIYMLKTTPSWYNANTPLSFIGTITTIFPLGFYFNHNIMFIIIPLILAFIELVMLRTQKILHIPYLLLLLISIFIPLTSILASVTGISSEIIARRNFFEKIKYYGLPTP</sequence>
<organism evidence="7">
    <name type="scientific">Sulfurisphaera javensis</name>
    <dbReference type="NCBI Taxonomy" id="2049879"/>
    <lineage>
        <taxon>Archaea</taxon>
        <taxon>Thermoproteota</taxon>
        <taxon>Thermoprotei</taxon>
        <taxon>Sulfolobales</taxon>
        <taxon>Sulfolobaceae</taxon>
        <taxon>Sulfurisphaera</taxon>
    </lineage>
</organism>
<keyword evidence="1" id="KW-0004">4Fe-4S</keyword>
<evidence type="ECO:0000256" key="5">
    <source>
        <dbReference type="SAM" id="Phobius"/>
    </source>
</evidence>
<keyword evidence="5" id="KW-0812">Transmembrane</keyword>